<sequence length="79" mass="8105">MAAHAAVSGNRRRTSAHGWPDPAAIGVLYGLCATTVARHGGPTTPSRLRLGLAAFAVTTVAAHHSFCTHEDAAGRPAPH</sequence>
<dbReference type="RefSeq" id="WP_399612266.1">
    <property type="nucleotide sequence ID" value="NZ_JBITYT010000003.1"/>
</dbReference>
<comment type="caution">
    <text evidence="2">The sequence shown here is derived from an EMBL/GenBank/DDBJ whole genome shotgun (WGS) entry which is preliminary data.</text>
</comment>
<dbReference type="Proteomes" id="UP001614391">
    <property type="component" value="Unassembled WGS sequence"/>
</dbReference>
<evidence type="ECO:0000256" key="1">
    <source>
        <dbReference type="SAM" id="MobiDB-lite"/>
    </source>
</evidence>
<name>A0ABW8CSA7_STRBI</name>
<accession>A0ABW8CSA7</accession>
<proteinExistence type="predicted"/>
<feature type="region of interest" description="Disordered" evidence="1">
    <location>
        <begin position="1"/>
        <end position="20"/>
    </location>
</feature>
<evidence type="ECO:0000313" key="3">
    <source>
        <dbReference type="Proteomes" id="UP001614391"/>
    </source>
</evidence>
<protein>
    <submittedName>
        <fullName evidence="2">Uncharacterized protein</fullName>
    </submittedName>
</protein>
<gene>
    <name evidence="2" type="ORF">ACIGW0_08335</name>
</gene>
<dbReference type="EMBL" id="JBITYT010000003">
    <property type="protein sequence ID" value="MFI9119389.1"/>
    <property type="molecule type" value="Genomic_DNA"/>
</dbReference>
<keyword evidence="3" id="KW-1185">Reference proteome</keyword>
<reference evidence="2 3" key="1">
    <citation type="submission" date="2024-10" db="EMBL/GenBank/DDBJ databases">
        <title>The Natural Products Discovery Center: Release of the First 8490 Sequenced Strains for Exploring Actinobacteria Biosynthetic Diversity.</title>
        <authorList>
            <person name="Kalkreuter E."/>
            <person name="Kautsar S.A."/>
            <person name="Yang D."/>
            <person name="Bader C.D."/>
            <person name="Teijaro C.N."/>
            <person name="Fluegel L."/>
            <person name="Davis C.M."/>
            <person name="Simpson J.R."/>
            <person name="Lauterbach L."/>
            <person name="Steele A.D."/>
            <person name="Gui C."/>
            <person name="Meng S."/>
            <person name="Li G."/>
            <person name="Viehrig K."/>
            <person name="Ye F."/>
            <person name="Su P."/>
            <person name="Kiefer A.F."/>
            <person name="Nichols A."/>
            <person name="Cepeda A.J."/>
            <person name="Yan W."/>
            <person name="Fan B."/>
            <person name="Jiang Y."/>
            <person name="Adhikari A."/>
            <person name="Zheng C.-J."/>
            <person name="Schuster L."/>
            <person name="Cowan T.M."/>
            <person name="Smanski M.J."/>
            <person name="Chevrette M.G."/>
            <person name="De Carvalho L.P.S."/>
            <person name="Shen B."/>
        </authorList>
    </citation>
    <scope>NUCLEOTIDE SEQUENCE [LARGE SCALE GENOMIC DNA]</scope>
    <source>
        <strain evidence="2 3">NPDC053346</strain>
    </source>
</reference>
<organism evidence="2 3">
    <name type="scientific">Streptomyces bikiniensis</name>
    <dbReference type="NCBI Taxonomy" id="1896"/>
    <lineage>
        <taxon>Bacteria</taxon>
        <taxon>Bacillati</taxon>
        <taxon>Actinomycetota</taxon>
        <taxon>Actinomycetes</taxon>
        <taxon>Kitasatosporales</taxon>
        <taxon>Streptomycetaceae</taxon>
        <taxon>Streptomyces</taxon>
    </lineage>
</organism>
<evidence type="ECO:0000313" key="2">
    <source>
        <dbReference type="EMBL" id="MFI9119389.1"/>
    </source>
</evidence>